<comment type="caution">
    <text evidence="10">The sequence shown here is derived from an EMBL/GenBank/DDBJ whole genome shotgun (WGS) entry which is preliminary data.</text>
</comment>
<dbReference type="Proteomes" id="UP000328092">
    <property type="component" value="Unassembled WGS sequence"/>
</dbReference>
<organism evidence="10 11">
    <name type="scientific">Bradyrhizobium ivorense</name>
    <dbReference type="NCBI Taxonomy" id="2511166"/>
    <lineage>
        <taxon>Bacteria</taxon>
        <taxon>Pseudomonadati</taxon>
        <taxon>Pseudomonadota</taxon>
        <taxon>Alphaproteobacteria</taxon>
        <taxon>Hyphomicrobiales</taxon>
        <taxon>Nitrobacteraceae</taxon>
        <taxon>Bradyrhizobium</taxon>
    </lineage>
</organism>
<evidence type="ECO:0000256" key="3">
    <source>
        <dbReference type="ARBA" id="ARBA00022553"/>
    </source>
</evidence>
<evidence type="ECO:0000256" key="4">
    <source>
        <dbReference type="ARBA" id="ARBA00022679"/>
    </source>
</evidence>
<evidence type="ECO:0000256" key="7">
    <source>
        <dbReference type="ARBA" id="ARBA00022840"/>
    </source>
</evidence>
<dbReference type="AlphaFoldDB" id="A0A508TG53"/>
<keyword evidence="7" id="KW-0067">ATP-binding</keyword>
<feature type="domain" description="Signal transduction histidine kinase HWE region" evidence="9">
    <location>
        <begin position="34"/>
        <end position="114"/>
    </location>
</feature>
<keyword evidence="11" id="KW-1185">Reference proteome</keyword>
<dbReference type="GO" id="GO:0005524">
    <property type="term" value="F:ATP binding"/>
    <property type="evidence" value="ECO:0007669"/>
    <property type="project" value="UniProtKB-KW"/>
</dbReference>
<reference evidence="10" key="1">
    <citation type="submission" date="2019-02" db="EMBL/GenBank/DDBJ databases">
        <authorList>
            <person name="Pothier F.J."/>
        </authorList>
    </citation>
    <scope>NUCLEOTIDE SEQUENCE</scope>
    <source>
        <strain evidence="10">CI-1B</strain>
    </source>
</reference>
<sequence>MRPTASDPSRAARGKPGCDLGRERNAATQLLVRELRHRIHNLLGVVQCLVTNTEAATADDYRTAVHARIEALSDAHDLIERAHQSRVTLAKLLQLTLRPHAARPGDRLVLAGPDITLEPHVALPLHLIFHELVTNAGKHGALSSRSGSVEVLWDIVPGPCGRALAIQWRERGGLQVRKPANEGFGMRLIAKALPRAQVDLDFAPTGLVCRLLLELDSGSVRGEWVG</sequence>
<keyword evidence="5" id="KW-0547">Nucleotide-binding</keyword>
<protein>
    <recommendedName>
        <fullName evidence="2">histidine kinase</fullName>
        <ecNumber evidence="2">2.7.13.3</ecNumber>
    </recommendedName>
</protein>
<dbReference type="OrthoDB" id="341208at2"/>
<dbReference type="Pfam" id="PF07536">
    <property type="entry name" value="HWE_HK"/>
    <property type="match status" value="1"/>
</dbReference>
<evidence type="ECO:0000313" key="10">
    <source>
        <dbReference type="EMBL" id="VIO72807.1"/>
    </source>
</evidence>
<dbReference type="PANTHER" id="PTHR41523">
    <property type="entry name" value="TWO-COMPONENT SYSTEM SENSOR PROTEIN"/>
    <property type="match status" value="1"/>
</dbReference>
<dbReference type="InterPro" id="IPR036890">
    <property type="entry name" value="HATPase_C_sf"/>
</dbReference>
<evidence type="ECO:0000256" key="6">
    <source>
        <dbReference type="ARBA" id="ARBA00022777"/>
    </source>
</evidence>
<accession>A0A508TG53</accession>
<dbReference type="InterPro" id="IPR011102">
    <property type="entry name" value="Sig_transdc_His_kinase_HWE"/>
</dbReference>
<keyword evidence="6 10" id="KW-0418">Kinase</keyword>
<dbReference type="GO" id="GO:0004673">
    <property type="term" value="F:protein histidine kinase activity"/>
    <property type="evidence" value="ECO:0007669"/>
    <property type="project" value="UniProtKB-EC"/>
</dbReference>
<evidence type="ECO:0000256" key="2">
    <source>
        <dbReference type="ARBA" id="ARBA00012438"/>
    </source>
</evidence>
<dbReference type="Gene3D" id="3.30.565.10">
    <property type="entry name" value="Histidine kinase-like ATPase, C-terminal domain"/>
    <property type="match status" value="1"/>
</dbReference>
<name>A0A508TG53_9BRAD</name>
<dbReference type="SMART" id="SM00911">
    <property type="entry name" value="HWE_HK"/>
    <property type="match status" value="1"/>
</dbReference>
<keyword evidence="3" id="KW-0597">Phosphoprotein</keyword>
<feature type="region of interest" description="Disordered" evidence="8">
    <location>
        <begin position="1"/>
        <end position="21"/>
    </location>
</feature>
<evidence type="ECO:0000256" key="1">
    <source>
        <dbReference type="ARBA" id="ARBA00000085"/>
    </source>
</evidence>
<evidence type="ECO:0000259" key="9">
    <source>
        <dbReference type="SMART" id="SM00911"/>
    </source>
</evidence>
<gene>
    <name evidence="10" type="ORF">CI1B_44550</name>
</gene>
<evidence type="ECO:0000256" key="5">
    <source>
        <dbReference type="ARBA" id="ARBA00022741"/>
    </source>
</evidence>
<dbReference type="EC" id="2.7.13.3" evidence="2"/>
<comment type="catalytic activity">
    <reaction evidence="1">
        <text>ATP + protein L-histidine = ADP + protein N-phospho-L-histidine.</text>
        <dbReference type="EC" id="2.7.13.3"/>
    </reaction>
</comment>
<evidence type="ECO:0000256" key="8">
    <source>
        <dbReference type="SAM" id="MobiDB-lite"/>
    </source>
</evidence>
<keyword evidence="4 10" id="KW-0808">Transferase</keyword>
<proteinExistence type="predicted"/>
<dbReference type="PANTHER" id="PTHR41523:SF8">
    <property type="entry name" value="ETHYLENE RESPONSE SENSOR PROTEIN"/>
    <property type="match status" value="1"/>
</dbReference>
<evidence type="ECO:0000313" key="11">
    <source>
        <dbReference type="Proteomes" id="UP000328092"/>
    </source>
</evidence>
<dbReference type="EMBL" id="CAADFC020000016">
    <property type="protein sequence ID" value="VIO72807.1"/>
    <property type="molecule type" value="Genomic_DNA"/>
</dbReference>